<dbReference type="EC" id="3.2.1.14" evidence="2"/>
<dbReference type="GO" id="GO:0006032">
    <property type="term" value="P:chitin catabolic process"/>
    <property type="evidence" value="ECO:0007669"/>
    <property type="project" value="UniProtKB-KW"/>
</dbReference>
<keyword evidence="5 6" id="KW-0326">Glycosidase</keyword>
<dbReference type="PANTHER" id="PTHR11177:SF317">
    <property type="entry name" value="CHITINASE 12-RELATED"/>
    <property type="match status" value="1"/>
</dbReference>
<dbReference type="InterPro" id="IPR001579">
    <property type="entry name" value="Glyco_hydro_18_chit_AS"/>
</dbReference>
<dbReference type="InterPro" id="IPR017853">
    <property type="entry name" value="GH"/>
</dbReference>
<dbReference type="Proteomes" id="UP000578112">
    <property type="component" value="Unassembled WGS sequence"/>
</dbReference>
<feature type="signal peptide" evidence="8">
    <location>
        <begin position="1"/>
        <end position="24"/>
    </location>
</feature>
<keyword evidence="8" id="KW-0732">Signal</keyword>
<keyword evidence="4" id="KW-0146">Chitin degradation</keyword>
<comment type="catalytic activity">
    <reaction evidence="1">
        <text>Random endo-hydrolysis of N-acetyl-beta-D-glucosaminide (1-&gt;4)-beta-linkages in chitin and chitodextrins.</text>
        <dbReference type="EC" id="3.2.1.14"/>
    </reaction>
</comment>
<gene>
    <name evidence="10" type="ORF">BJ971_007339</name>
</gene>
<dbReference type="InterPro" id="IPR001223">
    <property type="entry name" value="Glyco_hydro18_cat"/>
</dbReference>
<dbReference type="EMBL" id="JACHNH010000001">
    <property type="protein sequence ID" value="MBB4766783.1"/>
    <property type="molecule type" value="Genomic_DNA"/>
</dbReference>
<evidence type="ECO:0000256" key="5">
    <source>
        <dbReference type="ARBA" id="ARBA00023295"/>
    </source>
</evidence>
<dbReference type="InterPro" id="IPR050314">
    <property type="entry name" value="Glycosyl_Hydrlase_18"/>
</dbReference>
<dbReference type="InterPro" id="IPR029070">
    <property type="entry name" value="Chitinase_insertion_sf"/>
</dbReference>
<dbReference type="CDD" id="cd06548">
    <property type="entry name" value="GH18_chitinase"/>
    <property type="match status" value="1"/>
</dbReference>
<evidence type="ECO:0000256" key="6">
    <source>
        <dbReference type="RuleBase" id="RU000489"/>
    </source>
</evidence>
<keyword evidence="4" id="KW-0624">Polysaccharide degradation</keyword>
<organism evidence="10 11">
    <name type="scientific">Actinoplanes digitatis</name>
    <dbReference type="NCBI Taxonomy" id="1868"/>
    <lineage>
        <taxon>Bacteria</taxon>
        <taxon>Bacillati</taxon>
        <taxon>Actinomycetota</taxon>
        <taxon>Actinomycetes</taxon>
        <taxon>Micromonosporales</taxon>
        <taxon>Micromonosporaceae</taxon>
        <taxon>Actinoplanes</taxon>
    </lineage>
</organism>
<evidence type="ECO:0000259" key="9">
    <source>
        <dbReference type="PROSITE" id="PS51910"/>
    </source>
</evidence>
<dbReference type="SUPFAM" id="SSF54556">
    <property type="entry name" value="Chitinase insertion domain"/>
    <property type="match status" value="1"/>
</dbReference>
<dbReference type="GO" id="GO:0005975">
    <property type="term" value="P:carbohydrate metabolic process"/>
    <property type="evidence" value="ECO:0007669"/>
    <property type="project" value="InterPro"/>
</dbReference>
<evidence type="ECO:0000256" key="1">
    <source>
        <dbReference type="ARBA" id="ARBA00000822"/>
    </source>
</evidence>
<feature type="domain" description="GH18" evidence="9">
    <location>
        <begin position="41"/>
        <end position="408"/>
    </location>
</feature>
<proteinExistence type="inferred from homology"/>
<evidence type="ECO:0000256" key="7">
    <source>
        <dbReference type="RuleBase" id="RU004453"/>
    </source>
</evidence>
<sequence length="408" mass="41630">MRVVPVVLSAVLLLAGACDSSPSAAPPPAGSPHAAAPAGERRVVGYFTDWGVYGRNFQVRNVDASGAAGRLTHLVYAFGKVDGGRCATRDGWADYQKPIAAADSTDGVADTPGTGLRGNFGQLRKLKTAHPGLRVIWSFGGWTGSKGFAEAARDPDGFAASCRRLLGDPRWAGVFDGIDIDWEYPNACGQVCDASGPGALPALLTALRAAFGPDALITAAVPGDLGKLKATDYAAAARPASWLNAMTYDFFGTGNGTGPTAPHSPLTAYPGIPRAAATTDAAITALLGLGVPAEKVLLGVGFYGRGWSGVSVAGPGGSATGPAPGSFEKGIEDYAVLRHTCPPTGSAGGTAFAHCGGQWWGYDTPDTIRTKMAYARSRALGGAFAWELSGDTADAQLVAAMRAGLSDG</sequence>
<keyword evidence="11" id="KW-1185">Reference proteome</keyword>
<dbReference type="SUPFAM" id="SSF51445">
    <property type="entry name" value="(Trans)glycosidases"/>
    <property type="match status" value="1"/>
</dbReference>
<protein>
    <recommendedName>
        <fullName evidence="2">chitinase</fullName>
        <ecNumber evidence="2">3.2.1.14</ecNumber>
    </recommendedName>
</protein>
<dbReference type="GO" id="GO:0008843">
    <property type="term" value="F:endochitinase activity"/>
    <property type="evidence" value="ECO:0007669"/>
    <property type="project" value="UniProtKB-EC"/>
</dbReference>
<dbReference type="InterPro" id="IPR011583">
    <property type="entry name" value="Chitinase_II/V-like_cat"/>
</dbReference>
<evidence type="ECO:0000256" key="4">
    <source>
        <dbReference type="ARBA" id="ARBA00023024"/>
    </source>
</evidence>
<comment type="similarity">
    <text evidence="7">Belongs to the glycosyl hydrolase 18 family.</text>
</comment>
<accession>A0A7W7I5E8</accession>
<comment type="caution">
    <text evidence="10">The sequence shown here is derived from an EMBL/GenBank/DDBJ whole genome shotgun (WGS) entry which is preliminary data.</text>
</comment>
<dbReference type="PROSITE" id="PS51257">
    <property type="entry name" value="PROKAR_LIPOPROTEIN"/>
    <property type="match status" value="1"/>
</dbReference>
<evidence type="ECO:0000313" key="10">
    <source>
        <dbReference type="EMBL" id="MBB4766783.1"/>
    </source>
</evidence>
<dbReference type="AlphaFoldDB" id="A0A7W7I5E8"/>
<dbReference type="Pfam" id="PF00704">
    <property type="entry name" value="Glyco_hydro_18"/>
    <property type="match status" value="1"/>
</dbReference>
<feature type="chain" id="PRO_5031473223" description="chitinase" evidence="8">
    <location>
        <begin position="25"/>
        <end position="408"/>
    </location>
</feature>
<name>A0A7W7I5E8_9ACTN</name>
<evidence type="ECO:0000256" key="2">
    <source>
        <dbReference type="ARBA" id="ARBA00012729"/>
    </source>
</evidence>
<dbReference type="SMART" id="SM00636">
    <property type="entry name" value="Glyco_18"/>
    <property type="match status" value="1"/>
</dbReference>
<reference evidence="10 11" key="1">
    <citation type="submission" date="2020-08" db="EMBL/GenBank/DDBJ databases">
        <title>Sequencing the genomes of 1000 actinobacteria strains.</title>
        <authorList>
            <person name="Klenk H.-P."/>
        </authorList>
    </citation>
    <scope>NUCLEOTIDE SEQUENCE [LARGE SCALE GENOMIC DNA]</scope>
    <source>
        <strain evidence="10 11">DSM 43149</strain>
    </source>
</reference>
<evidence type="ECO:0000256" key="8">
    <source>
        <dbReference type="SAM" id="SignalP"/>
    </source>
</evidence>
<dbReference type="PROSITE" id="PS51910">
    <property type="entry name" value="GH18_2"/>
    <property type="match status" value="1"/>
</dbReference>
<dbReference type="PANTHER" id="PTHR11177">
    <property type="entry name" value="CHITINASE"/>
    <property type="match status" value="1"/>
</dbReference>
<evidence type="ECO:0000256" key="3">
    <source>
        <dbReference type="ARBA" id="ARBA00022801"/>
    </source>
</evidence>
<dbReference type="PROSITE" id="PS01095">
    <property type="entry name" value="GH18_1"/>
    <property type="match status" value="1"/>
</dbReference>
<dbReference type="GO" id="GO:0008061">
    <property type="term" value="F:chitin binding"/>
    <property type="evidence" value="ECO:0007669"/>
    <property type="project" value="InterPro"/>
</dbReference>
<evidence type="ECO:0000313" key="11">
    <source>
        <dbReference type="Proteomes" id="UP000578112"/>
    </source>
</evidence>
<keyword evidence="3 6" id="KW-0378">Hydrolase</keyword>
<dbReference type="Gene3D" id="3.20.20.80">
    <property type="entry name" value="Glycosidases"/>
    <property type="match status" value="1"/>
</dbReference>
<dbReference type="RefSeq" id="WP_184997887.1">
    <property type="nucleotide sequence ID" value="NZ_BOMK01000049.1"/>
</dbReference>
<keyword evidence="4" id="KW-0119">Carbohydrate metabolism</keyword>
<dbReference type="Gene3D" id="3.10.50.10">
    <property type="match status" value="1"/>
</dbReference>